<comment type="subcellular location">
    <subcellularLocation>
        <location evidence="2">Cell membrane</location>
    </subcellularLocation>
</comment>
<dbReference type="InterPro" id="IPR003660">
    <property type="entry name" value="HAMP_dom"/>
</dbReference>
<dbReference type="PANTHER" id="PTHR45436">
    <property type="entry name" value="SENSOR HISTIDINE KINASE YKOH"/>
    <property type="match status" value="1"/>
</dbReference>
<dbReference type="CDD" id="cd00082">
    <property type="entry name" value="HisKA"/>
    <property type="match status" value="1"/>
</dbReference>
<dbReference type="PROSITE" id="PS50109">
    <property type="entry name" value="HIS_KIN"/>
    <property type="match status" value="1"/>
</dbReference>
<dbReference type="RefSeq" id="WP_196823905.1">
    <property type="nucleotide sequence ID" value="NZ_CP046980.1"/>
</dbReference>
<evidence type="ECO:0000256" key="7">
    <source>
        <dbReference type="ARBA" id="ARBA00022777"/>
    </source>
</evidence>
<name>A0A931DZZ7_9CORY</name>
<feature type="domain" description="HAMP" evidence="13">
    <location>
        <begin position="138"/>
        <end position="191"/>
    </location>
</feature>
<dbReference type="InterPro" id="IPR036890">
    <property type="entry name" value="HATPase_C_sf"/>
</dbReference>
<dbReference type="InterPro" id="IPR003661">
    <property type="entry name" value="HisK_dim/P_dom"/>
</dbReference>
<feature type="transmembrane region" description="Helical" evidence="11">
    <location>
        <begin position="113"/>
        <end position="137"/>
    </location>
</feature>
<gene>
    <name evidence="14" type="ORF">IW254_000296</name>
</gene>
<feature type="domain" description="Histidine kinase" evidence="12">
    <location>
        <begin position="199"/>
        <end position="404"/>
    </location>
</feature>
<dbReference type="InterPro" id="IPR003594">
    <property type="entry name" value="HATPase_dom"/>
</dbReference>
<evidence type="ECO:0000256" key="5">
    <source>
        <dbReference type="ARBA" id="ARBA00022679"/>
    </source>
</evidence>
<comment type="caution">
    <text evidence="14">The sequence shown here is derived from an EMBL/GenBank/DDBJ whole genome shotgun (WGS) entry which is preliminary data.</text>
</comment>
<evidence type="ECO:0000259" key="13">
    <source>
        <dbReference type="PROSITE" id="PS50885"/>
    </source>
</evidence>
<dbReference type="Gene3D" id="1.10.287.130">
    <property type="match status" value="1"/>
</dbReference>
<dbReference type="SMART" id="SM00387">
    <property type="entry name" value="HATPase_c"/>
    <property type="match status" value="1"/>
</dbReference>
<dbReference type="Gene3D" id="6.10.340.10">
    <property type="match status" value="1"/>
</dbReference>
<keyword evidence="7 14" id="KW-0418">Kinase</keyword>
<dbReference type="SMART" id="SM00304">
    <property type="entry name" value="HAMP"/>
    <property type="match status" value="1"/>
</dbReference>
<dbReference type="Pfam" id="PF00672">
    <property type="entry name" value="HAMP"/>
    <property type="match status" value="1"/>
</dbReference>
<evidence type="ECO:0000313" key="14">
    <source>
        <dbReference type="EMBL" id="MBG6121327.1"/>
    </source>
</evidence>
<dbReference type="InterPro" id="IPR050428">
    <property type="entry name" value="TCS_sensor_his_kinase"/>
</dbReference>
<keyword evidence="10 11" id="KW-0472">Membrane</keyword>
<keyword evidence="4" id="KW-0597">Phosphoprotein</keyword>
<evidence type="ECO:0000256" key="3">
    <source>
        <dbReference type="ARBA" id="ARBA00012438"/>
    </source>
</evidence>
<dbReference type="SUPFAM" id="SSF55874">
    <property type="entry name" value="ATPase domain of HSP90 chaperone/DNA topoisomerase II/histidine kinase"/>
    <property type="match status" value="1"/>
</dbReference>
<reference evidence="14" key="1">
    <citation type="submission" date="2020-11" db="EMBL/GenBank/DDBJ databases">
        <title>Sequencing the genomes of 1000 actinobacteria strains.</title>
        <authorList>
            <person name="Klenk H.-P."/>
        </authorList>
    </citation>
    <scope>NUCLEOTIDE SEQUENCE</scope>
    <source>
        <strain evidence="14">DSM 45632</strain>
    </source>
</reference>
<dbReference type="GO" id="GO:0000155">
    <property type="term" value="F:phosphorelay sensor kinase activity"/>
    <property type="evidence" value="ECO:0007669"/>
    <property type="project" value="InterPro"/>
</dbReference>
<accession>A0A931DZZ7</accession>
<dbReference type="Gene3D" id="3.30.565.10">
    <property type="entry name" value="Histidine kinase-like ATPase, C-terminal domain"/>
    <property type="match status" value="1"/>
</dbReference>
<keyword evidence="5 14" id="KW-0808">Transferase</keyword>
<dbReference type="PRINTS" id="PR00344">
    <property type="entry name" value="BCTRLSENSOR"/>
</dbReference>
<sequence length="404" mass="41585">MSVGSARRDEALTGSGNRLSLRARVTLLFVATVLVVGLSLTAIVYLYLRLTPVPFTAVFPGAPAPGSFDGPIDGSIDVPIDGPIDGSVDGGGVPADDAVIDAAVPFPDALLRVVVTSSLVTLLFMTALSGIIGWFAAGYALRPVRGMADVARGVSAGDMSHRINYSGPADDIGDLAVAFDAMLESVESHVESQRRFAANASHELKTPIATIQTMADVALSDPDATTDELRETLTRVREVTAHNGEMVSALLAFSQATTGRIQRQTVDLSALFRDSASAHSIPAVVPNHPITVSGDAILLHHAVDNLFANAASHGTAGTARAELSTGDSGPAVITVSNDGPVLETAVIAQLTEPFTRAQSRVGDRGHGLGLALVDAIGTAHNGALTLSGKPGGGLIASLQLPTRD</sequence>
<evidence type="ECO:0000256" key="10">
    <source>
        <dbReference type="ARBA" id="ARBA00023136"/>
    </source>
</evidence>
<evidence type="ECO:0000256" key="11">
    <source>
        <dbReference type="SAM" id="Phobius"/>
    </source>
</evidence>
<feature type="transmembrane region" description="Helical" evidence="11">
    <location>
        <begin position="25"/>
        <end position="48"/>
    </location>
</feature>
<comment type="catalytic activity">
    <reaction evidence="1">
        <text>ATP + protein L-histidine = ADP + protein N-phospho-L-histidine.</text>
        <dbReference type="EC" id="2.7.13.3"/>
    </reaction>
</comment>
<dbReference type="GO" id="GO:0005886">
    <property type="term" value="C:plasma membrane"/>
    <property type="evidence" value="ECO:0007669"/>
    <property type="project" value="UniProtKB-SubCell"/>
</dbReference>
<evidence type="ECO:0000256" key="1">
    <source>
        <dbReference type="ARBA" id="ARBA00000085"/>
    </source>
</evidence>
<dbReference type="InterPro" id="IPR036097">
    <property type="entry name" value="HisK_dim/P_sf"/>
</dbReference>
<dbReference type="Pfam" id="PF00512">
    <property type="entry name" value="HisKA"/>
    <property type="match status" value="1"/>
</dbReference>
<dbReference type="SUPFAM" id="SSF158472">
    <property type="entry name" value="HAMP domain-like"/>
    <property type="match status" value="1"/>
</dbReference>
<dbReference type="AlphaFoldDB" id="A0A931DZZ7"/>
<evidence type="ECO:0000259" key="12">
    <source>
        <dbReference type="PROSITE" id="PS50109"/>
    </source>
</evidence>
<evidence type="ECO:0000256" key="8">
    <source>
        <dbReference type="ARBA" id="ARBA00022989"/>
    </source>
</evidence>
<organism evidence="14 15">
    <name type="scientific">Corynebacterium aquatimens</name>
    <dbReference type="NCBI Taxonomy" id="1190508"/>
    <lineage>
        <taxon>Bacteria</taxon>
        <taxon>Bacillati</taxon>
        <taxon>Actinomycetota</taxon>
        <taxon>Actinomycetes</taxon>
        <taxon>Mycobacteriales</taxon>
        <taxon>Corynebacteriaceae</taxon>
        <taxon>Corynebacterium</taxon>
    </lineage>
</organism>
<evidence type="ECO:0000256" key="9">
    <source>
        <dbReference type="ARBA" id="ARBA00023012"/>
    </source>
</evidence>
<dbReference type="Pfam" id="PF02518">
    <property type="entry name" value="HATPase_c"/>
    <property type="match status" value="1"/>
</dbReference>
<keyword evidence="6 11" id="KW-0812">Transmembrane</keyword>
<dbReference type="Proteomes" id="UP000658613">
    <property type="component" value="Unassembled WGS sequence"/>
</dbReference>
<dbReference type="PANTHER" id="PTHR45436:SF5">
    <property type="entry name" value="SENSOR HISTIDINE KINASE TRCS"/>
    <property type="match status" value="1"/>
</dbReference>
<dbReference type="InterPro" id="IPR004358">
    <property type="entry name" value="Sig_transdc_His_kin-like_C"/>
</dbReference>
<proteinExistence type="predicted"/>
<dbReference type="EMBL" id="JADOUE010000001">
    <property type="protein sequence ID" value="MBG6121327.1"/>
    <property type="molecule type" value="Genomic_DNA"/>
</dbReference>
<evidence type="ECO:0000313" key="15">
    <source>
        <dbReference type="Proteomes" id="UP000658613"/>
    </source>
</evidence>
<dbReference type="EC" id="2.7.13.3" evidence="3"/>
<dbReference type="PROSITE" id="PS50885">
    <property type="entry name" value="HAMP"/>
    <property type="match status" value="1"/>
</dbReference>
<keyword evidence="15" id="KW-1185">Reference proteome</keyword>
<dbReference type="SMART" id="SM00388">
    <property type="entry name" value="HisKA"/>
    <property type="match status" value="1"/>
</dbReference>
<evidence type="ECO:0000256" key="2">
    <source>
        <dbReference type="ARBA" id="ARBA00004236"/>
    </source>
</evidence>
<protein>
    <recommendedName>
        <fullName evidence="3">histidine kinase</fullName>
        <ecNumber evidence="3">2.7.13.3</ecNumber>
    </recommendedName>
</protein>
<dbReference type="InterPro" id="IPR005467">
    <property type="entry name" value="His_kinase_dom"/>
</dbReference>
<evidence type="ECO:0000256" key="4">
    <source>
        <dbReference type="ARBA" id="ARBA00022553"/>
    </source>
</evidence>
<dbReference type="SUPFAM" id="SSF47384">
    <property type="entry name" value="Homodimeric domain of signal transducing histidine kinase"/>
    <property type="match status" value="1"/>
</dbReference>
<keyword evidence="9" id="KW-0902">Two-component regulatory system</keyword>
<evidence type="ECO:0000256" key="6">
    <source>
        <dbReference type="ARBA" id="ARBA00022692"/>
    </source>
</evidence>
<dbReference type="CDD" id="cd06225">
    <property type="entry name" value="HAMP"/>
    <property type="match status" value="1"/>
</dbReference>
<keyword evidence="8 11" id="KW-1133">Transmembrane helix</keyword>